<evidence type="ECO:0000313" key="2">
    <source>
        <dbReference type="EMBL" id="GMM54644.1"/>
    </source>
</evidence>
<organism evidence="2 3">
    <name type="scientific">Maudiozyma humilis</name>
    <name type="common">Sour dough yeast</name>
    <name type="synonym">Kazachstania humilis</name>
    <dbReference type="NCBI Taxonomy" id="51915"/>
    <lineage>
        <taxon>Eukaryota</taxon>
        <taxon>Fungi</taxon>
        <taxon>Dikarya</taxon>
        <taxon>Ascomycota</taxon>
        <taxon>Saccharomycotina</taxon>
        <taxon>Saccharomycetes</taxon>
        <taxon>Saccharomycetales</taxon>
        <taxon>Saccharomycetaceae</taxon>
        <taxon>Maudiozyma</taxon>
    </lineage>
</organism>
<dbReference type="InterPro" id="IPR013877">
    <property type="entry name" value="YAP-bd/ALF4/Glomulin"/>
</dbReference>
<dbReference type="GO" id="GO:0034599">
    <property type="term" value="P:cellular response to oxidative stress"/>
    <property type="evidence" value="ECO:0007669"/>
    <property type="project" value="InterPro"/>
</dbReference>
<feature type="region of interest" description="Disordered" evidence="1">
    <location>
        <begin position="139"/>
        <end position="170"/>
    </location>
</feature>
<dbReference type="InterPro" id="IPR040347">
    <property type="entry name" value="YBP1/2"/>
</dbReference>
<dbReference type="AlphaFoldDB" id="A0AAV5RST2"/>
<dbReference type="EMBL" id="BTGD01000003">
    <property type="protein sequence ID" value="GMM54644.1"/>
    <property type="molecule type" value="Genomic_DNA"/>
</dbReference>
<feature type="compositionally biased region" description="Acidic residues" evidence="1">
    <location>
        <begin position="148"/>
        <end position="162"/>
    </location>
</feature>
<comment type="caution">
    <text evidence="2">The sequence shown here is derived from an EMBL/GenBank/DDBJ whole genome shotgun (WGS) entry which is preliminary data.</text>
</comment>
<dbReference type="PANTHER" id="PTHR28020:SF1">
    <property type="entry name" value="YAP1-BINDING PROTEIN 1-RELATED"/>
    <property type="match status" value="1"/>
</dbReference>
<keyword evidence="3" id="KW-1185">Reference proteome</keyword>
<evidence type="ECO:0000313" key="3">
    <source>
        <dbReference type="Proteomes" id="UP001377567"/>
    </source>
</evidence>
<dbReference type="Proteomes" id="UP001377567">
    <property type="component" value="Unassembled WGS sequence"/>
</dbReference>
<reference evidence="2 3" key="1">
    <citation type="journal article" date="2023" name="Elife">
        <title>Identification of key yeast species and microbe-microbe interactions impacting larval growth of Drosophila in the wild.</title>
        <authorList>
            <person name="Mure A."/>
            <person name="Sugiura Y."/>
            <person name="Maeda R."/>
            <person name="Honda K."/>
            <person name="Sakurai N."/>
            <person name="Takahashi Y."/>
            <person name="Watada M."/>
            <person name="Katoh T."/>
            <person name="Gotoh A."/>
            <person name="Gotoh Y."/>
            <person name="Taniguchi I."/>
            <person name="Nakamura K."/>
            <person name="Hayashi T."/>
            <person name="Katayama T."/>
            <person name="Uemura T."/>
            <person name="Hattori Y."/>
        </authorList>
    </citation>
    <scope>NUCLEOTIDE SEQUENCE [LARGE SCALE GENOMIC DNA]</scope>
    <source>
        <strain evidence="2 3">KH-74</strain>
    </source>
</reference>
<evidence type="ECO:0000256" key="1">
    <source>
        <dbReference type="SAM" id="MobiDB-lite"/>
    </source>
</evidence>
<sequence>MLNVKKICRELEEALNVDEVDPVEIMTLIEIFVDKVNTRRVSPLQKRLFLLTVVDAFQRHKKVLAMIGWDLAVQLMKFIKRDNIDIHGNLGHGPIATAVILGFNAIALEGLPKETLDTGCELLSSLNYKEEVAKYELDGAEAEVEKASEEDEDDEYETDTDDEHGGATDLPNPAVYYDRVPGDFFIGFKVYVLFEMISASYKRISTLYPSKYLALIVSATEEMIRHTAPSIQDPNLLLRRIHNFCLSYVPREVPRDVLSKVGTDEEGALTQEQLDKIVKEENKAQVLLLRRLCTFSIANCVQGINMASELKYFMDVSNQTYENAEFYRAVFELQSRFYNLELSYDVDIKEEFLNLVKESRRIYQALPKDETITSKEARDAISDVAFKLSYSYNVQKLVHQKHVCQAPEGILALSAVHYLEYNEHLVQKLPLDDAIFLYLNFATRSFYSPLFENLNVIGAARYWLWVSVTNYTCSELREQLCQISDYLVKTMFKTLLLKTCQESAVMWRMVSFTLLTRLLCLAKQDLAFEFIEETLQDFPYPHGKSAVLVTLSDLIMKTKKDKSLAQPKETSKKDTDADDLADKMQNLKINESSFIDLTEERMRVISDLAHKAIDIASQPERKQTDVNLVINYGDFFKSVKTKWDKDLLVEFETELAAAYEGLMKKETPKEDKS</sequence>
<dbReference type="GO" id="GO:0005737">
    <property type="term" value="C:cytoplasm"/>
    <property type="evidence" value="ECO:0007669"/>
    <property type="project" value="TreeGrafter"/>
</dbReference>
<gene>
    <name evidence="2" type="ORF">DAKH74_012600</name>
</gene>
<protein>
    <submittedName>
        <fullName evidence="2">Ybp1 protein</fullName>
    </submittedName>
</protein>
<proteinExistence type="predicted"/>
<accession>A0AAV5RST2</accession>
<dbReference type="Pfam" id="PF08568">
    <property type="entry name" value="Kinetochor_Ybp2"/>
    <property type="match status" value="1"/>
</dbReference>
<dbReference type="PANTHER" id="PTHR28020">
    <property type="entry name" value="YAP1-BINDING PROTEIN 1-RELATED"/>
    <property type="match status" value="1"/>
</dbReference>
<name>A0AAV5RST2_MAUHU</name>